<comment type="caution">
    <text evidence="2">The sequence shown here is derived from an EMBL/GenBank/DDBJ whole genome shotgun (WGS) entry which is preliminary data.</text>
</comment>
<protein>
    <submittedName>
        <fullName evidence="2">Uncharacterized protein</fullName>
    </submittedName>
</protein>
<gene>
    <name evidence="2" type="ORF">PHMEG_0009779</name>
</gene>
<accession>A0A225WFZ7</accession>
<dbReference type="OrthoDB" id="118659at2759"/>
<evidence type="ECO:0000313" key="2">
    <source>
        <dbReference type="EMBL" id="OWZ16442.1"/>
    </source>
</evidence>
<feature type="compositionally biased region" description="Polar residues" evidence="1">
    <location>
        <begin position="39"/>
        <end position="57"/>
    </location>
</feature>
<feature type="compositionally biased region" description="Basic and acidic residues" evidence="1">
    <location>
        <begin position="13"/>
        <end position="29"/>
    </location>
</feature>
<organism evidence="2 3">
    <name type="scientific">Phytophthora megakarya</name>
    <dbReference type="NCBI Taxonomy" id="4795"/>
    <lineage>
        <taxon>Eukaryota</taxon>
        <taxon>Sar</taxon>
        <taxon>Stramenopiles</taxon>
        <taxon>Oomycota</taxon>
        <taxon>Peronosporomycetes</taxon>
        <taxon>Peronosporales</taxon>
        <taxon>Peronosporaceae</taxon>
        <taxon>Phytophthora</taxon>
    </lineage>
</organism>
<reference evidence="3" key="1">
    <citation type="submission" date="2017-03" db="EMBL/GenBank/DDBJ databases">
        <title>Phytopthora megakarya and P. palmivora, two closely related causual agents of cacao black pod achieved similar genome size and gene model numbers by different mechanisms.</title>
        <authorList>
            <person name="Ali S."/>
            <person name="Shao J."/>
            <person name="Larry D.J."/>
            <person name="Kronmiller B."/>
            <person name="Shen D."/>
            <person name="Strem M.D."/>
            <person name="Melnick R.L."/>
            <person name="Guiltinan M.J."/>
            <person name="Tyler B.M."/>
            <person name="Meinhardt L.W."/>
            <person name="Bailey B.A."/>
        </authorList>
    </citation>
    <scope>NUCLEOTIDE SEQUENCE [LARGE SCALE GENOMIC DNA]</scope>
    <source>
        <strain evidence="3">zdho120</strain>
    </source>
</reference>
<evidence type="ECO:0000313" key="3">
    <source>
        <dbReference type="Proteomes" id="UP000198211"/>
    </source>
</evidence>
<proteinExistence type="predicted"/>
<name>A0A225WFZ7_9STRA</name>
<sequence length="86" mass="9003">MVSVPGASGDSQGFHHESDEDVTKIKLEPGIEASPEGVSPQTLLSKVGYTQSLSAGKNSDEDKEEGPTMDLEEKPHTSLQAPLGAP</sequence>
<dbReference type="Proteomes" id="UP000198211">
    <property type="component" value="Unassembled WGS sequence"/>
</dbReference>
<keyword evidence="3" id="KW-1185">Reference proteome</keyword>
<dbReference type="AlphaFoldDB" id="A0A225WFZ7"/>
<evidence type="ECO:0000256" key="1">
    <source>
        <dbReference type="SAM" id="MobiDB-lite"/>
    </source>
</evidence>
<dbReference type="EMBL" id="NBNE01000934">
    <property type="protein sequence ID" value="OWZ16442.1"/>
    <property type="molecule type" value="Genomic_DNA"/>
</dbReference>
<feature type="region of interest" description="Disordered" evidence="1">
    <location>
        <begin position="1"/>
        <end position="86"/>
    </location>
</feature>